<gene>
    <name evidence="2" type="ORF">IAC42_09205</name>
</gene>
<protein>
    <submittedName>
        <fullName evidence="2">Uncharacterized protein</fullName>
    </submittedName>
</protein>
<evidence type="ECO:0000313" key="3">
    <source>
        <dbReference type="Proteomes" id="UP000823633"/>
    </source>
</evidence>
<accession>A0A9D9HBG8</accession>
<dbReference type="PROSITE" id="PS51257">
    <property type="entry name" value="PROKAR_LIPOPROTEIN"/>
    <property type="match status" value="1"/>
</dbReference>
<keyword evidence="1" id="KW-0732">Signal</keyword>
<reference evidence="2" key="1">
    <citation type="submission" date="2020-10" db="EMBL/GenBank/DDBJ databases">
        <authorList>
            <person name="Gilroy R."/>
        </authorList>
    </citation>
    <scope>NUCLEOTIDE SEQUENCE</scope>
    <source>
        <strain evidence="2">11167</strain>
    </source>
</reference>
<evidence type="ECO:0000256" key="1">
    <source>
        <dbReference type="SAM" id="SignalP"/>
    </source>
</evidence>
<name>A0A9D9HBG8_9SPIR</name>
<dbReference type="SUPFAM" id="SSF53474">
    <property type="entry name" value="alpha/beta-Hydrolases"/>
    <property type="match status" value="1"/>
</dbReference>
<evidence type="ECO:0000313" key="2">
    <source>
        <dbReference type="EMBL" id="MBO8443913.1"/>
    </source>
</evidence>
<dbReference type="AlphaFoldDB" id="A0A9D9HBG8"/>
<comment type="caution">
    <text evidence="2">The sequence shown here is derived from an EMBL/GenBank/DDBJ whole genome shotgun (WGS) entry which is preliminary data.</text>
</comment>
<organism evidence="2 3">
    <name type="scientific">Candidatus Aphodenecus pullistercoris</name>
    <dbReference type="NCBI Taxonomy" id="2840669"/>
    <lineage>
        <taxon>Bacteria</taxon>
        <taxon>Pseudomonadati</taxon>
        <taxon>Spirochaetota</taxon>
        <taxon>Spirochaetia</taxon>
        <taxon>Spirochaetales</taxon>
        <taxon>Candidatus Aphodenecus</taxon>
    </lineage>
</organism>
<dbReference type="InterPro" id="IPR029058">
    <property type="entry name" value="AB_hydrolase_fold"/>
</dbReference>
<dbReference type="Proteomes" id="UP000823633">
    <property type="component" value="Unassembled WGS sequence"/>
</dbReference>
<reference evidence="2" key="2">
    <citation type="journal article" date="2021" name="PeerJ">
        <title>Extensive microbial diversity within the chicken gut microbiome revealed by metagenomics and culture.</title>
        <authorList>
            <person name="Gilroy R."/>
            <person name="Ravi A."/>
            <person name="Getino M."/>
            <person name="Pursley I."/>
            <person name="Horton D.L."/>
            <person name="Alikhan N.F."/>
            <person name="Baker D."/>
            <person name="Gharbi K."/>
            <person name="Hall N."/>
            <person name="Watson M."/>
            <person name="Adriaenssens E.M."/>
            <person name="Foster-Nyarko E."/>
            <person name="Jarju S."/>
            <person name="Secka A."/>
            <person name="Antonio M."/>
            <person name="Oren A."/>
            <person name="Chaudhuri R.R."/>
            <person name="La Ragione R."/>
            <person name="Hildebrand F."/>
            <person name="Pallen M.J."/>
        </authorList>
    </citation>
    <scope>NUCLEOTIDE SEQUENCE</scope>
    <source>
        <strain evidence="2">11167</strain>
    </source>
</reference>
<feature type="signal peptide" evidence="1">
    <location>
        <begin position="1"/>
        <end position="22"/>
    </location>
</feature>
<dbReference type="EMBL" id="JADIMU010000064">
    <property type="protein sequence ID" value="MBO8443913.1"/>
    <property type="molecule type" value="Genomic_DNA"/>
</dbReference>
<sequence length="356" mass="40308">MKKTAKFTLLPLILALVLSACASTSPANTSPVEELGVTDEGNRVWRINESDERGYAIAAYLVIPPTVSLDHLVVYPYKSGELGSYKAKDAIVREIVMEGYGRYNEITRHCGAVSLFLVIPETSNNFRHLELDPWTLESNDKYRHLDDQVDRLIAFTLDFLDTQLGISLPERVDMVGYSGEGNFILRFALLHPQRLWCACAGGVSWSPSLATATLEGEELTYPLGIADIGRYSDDFDLEAWKEIRFFVDMGLKDDRGSYNHEQLESMDWSRDWALDGEWEEIWKVFAQAFAKITDNAELVSLIDMGHVHNYSRHADFIIENDDESQPFTPVPTLEESLVLVSGGTEWKRSVGFEWHD</sequence>
<proteinExistence type="predicted"/>
<feature type="chain" id="PRO_5038651833" evidence="1">
    <location>
        <begin position="23"/>
        <end position="356"/>
    </location>
</feature>
<dbReference type="Gene3D" id="3.40.50.1820">
    <property type="entry name" value="alpha/beta hydrolase"/>
    <property type="match status" value="1"/>
</dbReference>